<dbReference type="InterPro" id="IPR047142">
    <property type="entry name" value="OryJ/VirC-like"/>
</dbReference>
<reference evidence="2" key="2">
    <citation type="journal article" date="2022" name="Microb. Genom.">
        <title>A chromosome-scale genome assembly of the tomato pathogen Cladosporium fulvum reveals a compartmentalized genome architecture and the presence of a dispensable chromosome.</title>
        <authorList>
            <person name="Zaccaron A.Z."/>
            <person name="Chen L.H."/>
            <person name="Samaras A."/>
            <person name="Stergiopoulos I."/>
        </authorList>
    </citation>
    <scope>NUCLEOTIDE SEQUENCE</scope>
    <source>
        <strain evidence="2">Race5_Kim</strain>
    </source>
</reference>
<evidence type="ECO:0000313" key="3">
    <source>
        <dbReference type="Proteomes" id="UP000756132"/>
    </source>
</evidence>
<dbReference type="EMBL" id="CP090175">
    <property type="protein sequence ID" value="UJO25279.1"/>
    <property type="molecule type" value="Genomic_DNA"/>
</dbReference>
<dbReference type="PANTHER" id="PTHR36156">
    <property type="entry name" value="SLR2101 PROTEIN"/>
    <property type="match status" value="1"/>
</dbReference>
<dbReference type="SUPFAM" id="SSF51182">
    <property type="entry name" value="RmlC-like cupins"/>
    <property type="match status" value="1"/>
</dbReference>
<feature type="domain" description="Cupin type-2" evidence="1">
    <location>
        <begin position="3"/>
        <end position="66"/>
    </location>
</feature>
<evidence type="ECO:0000313" key="2">
    <source>
        <dbReference type="EMBL" id="UJO25279.1"/>
    </source>
</evidence>
<dbReference type="RefSeq" id="XP_047769645.1">
    <property type="nucleotide sequence ID" value="XM_047913230.1"/>
</dbReference>
<dbReference type="CDD" id="cd02231">
    <property type="entry name" value="cupin_BLL6423-like"/>
    <property type="match status" value="1"/>
</dbReference>
<dbReference type="InterPro" id="IPR011051">
    <property type="entry name" value="RmlC_Cupin_sf"/>
</dbReference>
<keyword evidence="3" id="KW-1185">Reference proteome</keyword>
<name>A0A9Q8PMU5_PASFU</name>
<proteinExistence type="predicted"/>
<sequence>MGIVTLGAGAVFPLHRTMTLDTILILEGVMELHLDSGEMKVVKAGDTIVQRGTMHMWKNVTPEGGKVRMVAVAQPIAGPIEVGGKKLETEWRV</sequence>
<dbReference type="OrthoDB" id="5840532at2759"/>
<dbReference type="GeneID" id="71993960"/>
<dbReference type="InterPro" id="IPR013096">
    <property type="entry name" value="Cupin_2"/>
</dbReference>
<gene>
    <name evidence="2" type="ORF">CLAFUR5_14082</name>
</gene>
<reference evidence="2" key="1">
    <citation type="submission" date="2021-12" db="EMBL/GenBank/DDBJ databases">
        <authorList>
            <person name="Zaccaron A."/>
            <person name="Stergiopoulos I."/>
        </authorList>
    </citation>
    <scope>NUCLEOTIDE SEQUENCE</scope>
    <source>
        <strain evidence="2">Race5_Kim</strain>
    </source>
</reference>
<dbReference type="Gene3D" id="2.60.120.10">
    <property type="entry name" value="Jelly Rolls"/>
    <property type="match status" value="1"/>
</dbReference>
<dbReference type="KEGG" id="ffu:CLAFUR5_14082"/>
<accession>A0A9Q8PMU5</accession>
<dbReference type="PANTHER" id="PTHR36156:SF2">
    <property type="entry name" value="CUPIN TYPE-2 DOMAIN-CONTAINING PROTEIN"/>
    <property type="match status" value="1"/>
</dbReference>
<dbReference type="Proteomes" id="UP000756132">
    <property type="component" value="Chromosome 13"/>
</dbReference>
<dbReference type="AlphaFoldDB" id="A0A9Q8PMU5"/>
<protein>
    <submittedName>
        <fullName evidence="2">Cupin-domain-containing oxidoreductase srdD</fullName>
    </submittedName>
</protein>
<evidence type="ECO:0000259" key="1">
    <source>
        <dbReference type="Pfam" id="PF07883"/>
    </source>
</evidence>
<organism evidence="2 3">
    <name type="scientific">Passalora fulva</name>
    <name type="common">Tomato leaf mold</name>
    <name type="synonym">Cladosporium fulvum</name>
    <dbReference type="NCBI Taxonomy" id="5499"/>
    <lineage>
        <taxon>Eukaryota</taxon>
        <taxon>Fungi</taxon>
        <taxon>Dikarya</taxon>
        <taxon>Ascomycota</taxon>
        <taxon>Pezizomycotina</taxon>
        <taxon>Dothideomycetes</taxon>
        <taxon>Dothideomycetidae</taxon>
        <taxon>Mycosphaerellales</taxon>
        <taxon>Mycosphaerellaceae</taxon>
        <taxon>Fulvia</taxon>
    </lineage>
</organism>
<dbReference type="Pfam" id="PF07883">
    <property type="entry name" value="Cupin_2"/>
    <property type="match status" value="1"/>
</dbReference>
<dbReference type="InterPro" id="IPR014710">
    <property type="entry name" value="RmlC-like_jellyroll"/>
</dbReference>